<reference evidence="1" key="1">
    <citation type="submission" date="2021-03" db="EMBL/GenBank/DDBJ databases">
        <title>Draft genome sequence of rust myrtle Austropuccinia psidii MF-1, a brazilian biotype.</title>
        <authorList>
            <person name="Quecine M.C."/>
            <person name="Pachon D.M.R."/>
            <person name="Bonatelli M.L."/>
            <person name="Correr F.H."/>
            <person name="Franceschini L.M."/>
            <person name="Leite T.F."/>
            <person name="Margarido G.R.A."/>
            <person name="Almeida C.A."/>
            <person name="Ferrarezi J.A."/>
            <person name="Labate C.A."/>
        </authorList>
    </citation>
    <scope>NUCLEOTIDE SEQUENCE</scope>
    <source>
        <strain evidence="1">MF-1</strain>
    </source>
</reference>
<evidence type="ECO:0000313" key="1">
    <source>
        <dbReference type="EMBL" id="MBW0542117.1"/>
    </source>
</evidence>
<accession>A0A9Q3FRF6</accession>
<gene>
    <name evidence="1" type="ORF">O181_081832</name>
</gene>
<evidence type="ECO:0000313" key="2">
    <source>
        <dbReference type="Proteomes" id="UP000765509"/>
    </source>
</evidence>
<proteinExistence type="predicted"/>
<keyword evidence="2" id="KW-1185">Reference proteome</keyword>
<comment type="caution">
    <text evidence="1">The sequence shown here is derived from an EMBL/GenBank/DDBJ whole genome shotgun (WGS) entry which is preliminary data.</text>
</comment>
<dbReference type="AlphaFoldDB" id="A0A9Q3FRF6"/>
<sequence length="129" mass="14729">MDLDRKRKYQGQIWQVFFKKDMYGECQSWSHSPRSMPTTFDVNSAAEMIQGNISRAEPFPSGSNSDISVPVQKLVQRSQERGVGNISKPLAGGHELLLRNQELSGSAEDHRTLRRVEPIFLQQQRQKAK</sequence>
<dbReference type="Proteomes" id="UP000765509">
    <property type="component" value="Unassembled WGS sequence"/>
</dbReference>
<name>A0A9Q3FRF6_9BASI</name>
<dbReference type="EMBL" id="AVOT02046826">
    <property type="protein sequence ID" value="MBW0542117.1"/>
    <property type="molecule type" value="Genomic_DNA"/>
</dbReference>
<protein>
    <submittedName>
        <fullName evidence="1">Uncharacterized protein</fullName>
    </submittedName>
</protein>
<organism evidence="1 2">
    <name type="scientific">Austropuccinia psidii MF-1</name>
    <dbReference type="NCBI Taxonomy" id="1389203"/>
    <lineage>
        <taxon>Eukaryota</taxon>
        <taxon>Fungi</taxon>
        <taxon>Dikarya</taxon>
        <taxon>Basidiomycota</taxon>
        <taxon>Pucciniomycotina</taxon>
        <taxon>Pucciniomycetes</taxon>
        <taxon>Pucciniales</taxon>
        <taxon>Sphaerophragmiaceae</taxon>
        <taxon>Austropuccinia</taxon>
    </lineage>
</organism>